<keyword evidence="5 7" id="KW-0808">Transferase</keyword>
<dbReference type="GO" id="GO:0005524">
    <property type="term" value="F:ATP binding"/>
    <property type="evidence" value="ECO:0007669"/>
    <property type="project" value="UniProtKB-UniRule"/>
</dbReference>
<keyword evidence="4 5" id="KW-0067">ATP-binding</keyword>
<gene>
    <name evidence="5" type="primary">coaE</name>
    <name evidence="7" type="ORF">JQS30_08890</name>
</gene>
<comment type="similarity">
    <text evidence="2">In the C-terminal section; belongs to the UPF0157 (GrpB) family.</text>
</comment>
<dbReference type="Proteomes" id="UP000662939">
    <property type="component" value="Chromosome"/>
</dbReference>
<dbReference type="InterPro" id="IPR043519">
    <property type="entry name" value="NT_sf"/>
</dbReference>
<dbReference type="InterPro" id="IPR001977">
    <property type="entry name" value="Depp_CoAkinase"/>
</dbReference>
<dbReference type="GO" id="GO:0015937">
    <property type="term" value="P:coenzyme A biosynthetic process"/>
    <property type="evidence" value="ECO:0007669"/>
    <property type="project" value="UniProtKB-UniRule"/>
</dbReference>
<dbReference type="NCBIfam" id="TIGR00152">
    <property type="entry name" value="dephospho-CoA kinase"/>
    <property type="match status" value="1"/>
</dbReference>
<dbReference type="Pfam" id="PF01121">
    <property type="entry name" value="CoaE"/>
    <property type="match status" value="1"/>
</dbReference>
<evidence type="ECO:0000313" key="8">
    <source>
        <dbReference type="Proteomes" id="UP000662939"/>
    </source>
</evidence>
<dbReference type="Gene3D" id="3.30.460.10">
    <property type="entry name" value="Beta Polymerase, domain 2"/>
    <property type="match status" value="1"/>
</dbReference>
<keyword evidence="5" id="KW-0963">Cytoplasm</keyword>
<dbReference type="CDD" id="cd02022">
    <property type="entry name" value="DPCK"/>
    <property type="match status" value="1"/>
</dbReference>
<comment type="function">
    <text evidence="5">Catalyzes the phosphorylation of the 3'-hydroxyl group of dephosphocoenzyme A to form coenzyme A.</text>
</comment>
<comment type="catalytic activity">
    <reaction evidence="5">
        <text>3'-dephospho-CoA + ATP = ADP + CoA + H(+)</text>
        <dbReference type="Rhea" id="RHEA:18245"/>
        <dbReference type="ChEBI" id="CHEBI:15378"/>
        <dbReference type="ChEBI" id="CHEBI:30616"/>
        <dbReference type="ChEBI" id="CHEBI:57287"/>
        <dbReference type="ChEBI" id="CHEBI:57328"/>
        <dbReference type="ChEBI" id="CHEBI:456216"/>
        <dbReference type="EC" id="2.7.1.24"/>
    </reaction>
</comment>
<organism evidence="7 8">
    <name type="scientific">Natronoglycomyces albus</name>
    <dbReference type="NCBI Taxonomy" id="2811108"/>
    <lineage>
        <taxon>Bacteria</taxon>
        <taxon>Bacillati</taxon>
        <taxon>Actinomycetota</taxon>
        <taxon>Actinomycetes</taxon>
        <taxon>Glycomycetales</taxon>
        <taxon>Glycomycetaceae</taxon>
        <taxon>Natronoglycomyces</taxon>
    </lineage>
</organism>
<evidence type="ECO:0000256" key="1">
    <source>
        <dbReference type="ARBA" id="ARBA00008826"/>
    </source>
</evidence>
<feature type="binding site" evidence="5">
    <location>
        <begin position="11"/>
        <end position="16"/>
    </location>
    <ligand>
        <name>ATP</name>
        <dbReference type="ChEBI" id="CHEBI:30616"/>
    </ligand>
</feature>
<dbReference type="Pfam" id="PF04229">
    <property type="entry name" value="GrpB"/>
    <property type="match status" value="1"/>
</dbReference>
<dbReference type="PANTHER" id="PTHR34822:SF1">
    <property type="entry name" value="GRPB FAMILY PROTEIN"/>
    <property type="match status" value="1"/>
</dbReference>
<dbReference type="HAMAP" id="MF_00376">
    <property type="entry name" value="Dephospho_CoA_kinase"/>
    <property type="match status" value="1"/>
</dbReference>
<dbReference type="UniPathway" id="UPA00241">
    <property type="reaction ID" value="UER00356"/>
</dbReference>
<evidence type="ECO:0000256" key="4">
    <source>
        <dbReference type="ARBA" id="ARBA00022840"/>
    </source>
</evidence>
<reference evidence="7" key="1">
    <citation type="submission" date="2021-02" db="EMBL/GenBank/DDBJ databases">
        <title>Natronoglycomyces albus gen. nov., sp. nov, a haloalkaliphilic actinobacterium from a soda solonchak soil.</title>
        <authorList>
            <person name="Sorokin D.Y."/>
            <person name="Khijniak T.V."/>
            <person name="Zakharycheva A.P."/>
            <person name="Boueva O.V."/>
            <person name="Ariskina E.V."/>
            <person name="Hahnke R.L."/>
            <person name="Bunk B."/>
            <person name="Sproer C."/>
            <person name="Schumann P."/>
            <person name="Evtushenko L.I."/>
            <person name="Kublanov I.V."/>
        </authorList>
    </citation>
    <scope>NUCLEOTIDE SEQUENCE</scope>
    <source>
        <strain evidence="7">DSM 106290</strain>
    </source>
</reference>
<protein>
    <recommendedName>
        <fullName evidence="5 6">Dephospho-CoA kinase</fullName>
        <ecNumber evidence="5 6">2.7.1.24</ecNumber>
    </recommendedName>
    <alternativeName>
        <fullName evidence="5">Dephosphocoenzyme A kinase</fullName>
    </alternativeName>
</protein>
<dbReference type="NCBIfam" id="NF002879">
    <property type="entry name" value="PRK03333.1"/>
    <property type="match status" value="1"/>
</dbReference>
<dbReference type="GO" id="GO:0005737">
    <property type="term" value="C:cytoplasm"/>
    <property type="evidence" value="ECO:0007669"/>
    <property type="project" value="UniProtKB-SubCell"/>
</dbReference>
<proteinExistence type="inferred from homology"/>
<keyword evidence="3 5" id="KW-0547">Nucleotide-binding</keyword>
<comment type="similarity">
    <text evidence="5">Belongs to the CoaE family.</text>
</comment>
<dbReference type="InterPro" id="IPR027417">
    <property type="entry name" value="P-loop_NTPase"/>
</dbReference>
<keyword evidence="5" id="KW-0173">Coenzyme A biosynthesis</keyword>
<dbReference type="SUPFAM" id="SSF81301">
    <property type="entry name" value="Nucleotidyltransferase"/>
    <property type="match status" value="1"/>
</dbReference>
<comment type="similarity">
    <text evidence="1">In the N-terminal section; belongs to the CoaE family.</text>
</comment>
<dbReference type="KEGG" id="nav:JQS30_08890"/>
<dbReference type="Gene3D" id="3.40.50.300">
    <property type="entry name" value="P-loop containing nucleotide triphosphate hydrolases"/>
    <property type="match status" value="1"/>
</dbReference>
<accession>A0A895XNR8</accession>
<comment type="pathway">
    <text evidence="5">Cofactor biosynthesis; coenzyme A biosynthesis; CoA from (R)-pantothenate: step 5/5.</text>
</comment>
<dbReference type="SUPFAM" id="SSF52540">
    <property type="entry name" value="P-loop containing nucleoside triphosphate hydrolases"/>
    <property type="match status" value="1"/>
</dbReference>
<comment type="subcellular location">
    <subcellularLocation>
        <location evidence="5">Cytoplasm</location>
    </subcellularLocation>
</comment>
<dbReference type="EMBL" id="CP070496">
    <property type="protein sequence ID" value="QSB03940.1"/>
    <property type="molecule type" value="Genomic_DNA"/>
</dbReference>
<evidence type="ECO:0000313" key="7">
    <source>
        <dbReference type="EMBL" id="QSB03940.1"/>
    </source>
</evidence>
<dbReference type="RefSeq" id="WP_213169938.1">
    <property type="nucleotide sequence ID" value="NZ_CP070496.1"/>
</dbReference>
<evidence type="ECO:0000256" key="3">
    <source>
        <dbReference type="ARBA" id="ARBA00022741"/>
    </source>
</evidence>
<evidence type="ECO:0000256" key="2">
    <source>
        <dbReference type="ARBA" id="ARBA00011058"/>
    </source>
</evidence>
<dbReference type="PROSITE" id="PS51219">
    <property type="entry name" value="DPCK"/>
    <property type="match status" value="1"/>
</dbReference>
<keyword evidence="5 7" id="KW-0418">Kinase</keyword>
<name>A0A895XNR8_9ACTN</name>
<sequence>MLKVGLTGGIGAGKSTVATILAEFGAFVVDADRLAHEVVAPGSDGLAKVIRHFGRGILTEEGSLDRKALAQRVFGDDVARAQLEAIIHPLVRERANELVQRQSEDTIVVEDIPLLVETRSAPHFHLVIDVEAPHVLRLQRLAERGMAAEDAQRRINAQASDRQRREACDVVIENSGDVDHLRAELRRLWTERIEPASENLRLRRAATRPEKLQLVEPDPEWAHRFERIAARLRYAMGPNALRIDHTGSTAIWGLKAKDVIDVQVTVLRLSVVDSLESQLNGAGFFGRTMFDEPKPEFPEQSQWEKRLYGSIDPGNITHIHMRQVGTPGQRYALMFRDWLRDDIESRNAYAEIKERAAANNESTTEYVGAKEPWFGQFGWPGAHEWAAKTGWRPPLC</sequence>
<dbReference type="InterPro" id="IPR007344">
    <property type="entry name" value="GrpB/CoaE"/>
</dbReference>
<dbReference type="AlphaFoldDB" id="A0A895XNR8"/>
<dbReference type="EC" id="2.7.1.24" evidence="5 6"/>
<dbReference type="GO" id="GO:0004140">
    <property type="term" value="F:dephospho-CoA kinase activity"/>
    <property type="evidence" value="ECO:0007669"/>
    <property type="project" value="UniProtKB-UniRule"/>
</dbReference>
<dbReference type="PANTHER" id="PTHR34822">
    <property type="entry name" value="GRPB DOMAIN PROTEIN (AFU_ORTHOLOGUE AFUA_1G01530)"/>
    <property type="match status" value="1"/>
</dbReference>
<evidence type="ECO:0000256" key="5">
    <source>
        <dbReference type="HAMAP-Rule" id="MF_00376"/>
    </source>
</evidence>
<keyword evidence="8" id="KW-1185">Reference proteome</keyword>
<evidence type="ECO:0000256" key="6">
    <source>
        <dbReference type="NCBIfam" id="TIGR00152"/>
    </source>
</evidence>